<comment type="caution">
    <text evidence="2">The sequence shown here is derived from an EMBL/GenBank/DDBJ whole genome shotgun (WGS) entry which is preliminary data.</text>
</comment>
<dbReference type="Proteomes" id="UP000663874">
    <property type="component" value="Unassembled WGS sequence"/>
</dbReference>
<accession>A0A819G2W6</accession>
<reference evidence="2" key="1">
    <citation type="submission" date="2021-02" db="EMBL/GenBank/DDBJ databases">
        <authorList>
            <person name="Nowell W R."/>
        </authorList>
    </citation>
    <scope>NUCLEOTIDE SEQUENCE</scope>
</reference>
<dbReference type="EMBL" id="CAJOBE010003390">
    <property type="protein sequence ID" value="CAF3877649.1"/>
    <property type="molecule type" value="Genomic_DNA"/>
</dbReference>
<name>A0A819G2W6_9BILA</name>
<dbReference type="AlphaFoldDB" id="A0A819G2W6"/>
<sequence length="648" mass="74852">MYNQRLDQSRSLQWCKEEGDHLIYENEWIQIIITITKFPNWNEKYKMIFKEHNKILCTIHNTRNICDHRKIQVKTWGLITQVIYPVASLRIIIVRYENEPYYDIILYQRNSTIIRQSNGLCIHESIHCHSTKDDNHHRINPTYEQLFVNEHAKEICNQYHEFIRQMMEELDLPLISQTTQDQSITSCIHDLELSGNRQFAKNILQLSLFDNINNFDICENQINKYLEKIDYALQKTLQIIDNYTIENVTTDELQSHTTLEAENSQETISELITTTTSTSKITTTSTTTSTFTTTSTLIPENSNDKGICHVYGDPHIIRFSQQSNIFQDQYWCKISGEHRILKNNYVEIKVFIQYRTWLIDSFNITFFKDDETILCTITDNNEQYCSSSEIKVTRPSLSQMNILYVTPRLHISVVSHQYELQWYDINIRMPYALIRRSQGLCIMPSIENCEIENEQENNVNQLSISICELYVTASLQASNELNLLNNVDRYSNALIACIHDYETTGNRNFGASVVDMIIKHGINRKQFDDLQFDLQTIKSMNIIHNAIVNASTQIDILLGITTRTSSIITITQTTTTLSNLPSTTTTTLSNLPLTTTTLSNLPLTTTTLSELPSTTRSSSLSSTTTSDCSITVKSINVVLIFLLILIFY</sequence>
<organism evidence="2 3">
    <name type="scientific">Rotaria sordida</name>
    <dbReference type="NCBI Taxonomy" id="392033"/>
    <lineage>
        <taxon>Eukaryota</taxon>
        <taxon>Metazoa</taxon>
        <taxon>Spiralia</taxon>
        <taxon>Gnathifera</taxon>
        <taxon>Rotifera</taxon>
        <taxon>Eurotatoria</taxon>
        <taxon>Bdelloidea</taxon>
        <taxon>Philodinida</taxon>
        <taxon>Philodinidae</taxon>
        <taxon>Rotaria</taxon>
    </lineage>
</organism>
<gene>
    <name evidence="2" type="ORF">FNK824_LOCUS19368</name>
    <name evidence="1" type="ORF">SEV965_LOCUS20759</name>
</gene>
<dbReference type="EMBL" id="CAJNOU010001370">
    <property type="protein sequence ID" value="CAF1193993.1"/>
    <property type="molecule type" value="Genomic_DNA"/>
</dbReference>
<dbReference type="Proteomes" id="UP000663889">
    <property type="component" value="Unassembled WGS sequence"/>
</dbReference>
<evidence type="ECO:0000313" key="2">
    <source>
        <dbReference type="EMBL" id="CAF3877649.1"/>
    </source>
</evidence>
<proteinExistence type="predicted"/>
<protein>
    <submittedName>
        <fullName evidence="2">Uncharacterized protein</fullName>
    </submittedName>
</protein>
<evidence type="ECO:0000313" key="1">
    <source>
        <dbReference type="EMBL" id="CAF1193993.1"/>
    </source>
</evidence>
<evidence type="ECO:0000313" key="3">
    <source>
        <dbReference type="Proteomes" id="UP000663874"/>
    </source>
</evidence>